<dbReference type="PRINTS" id="PR00105">
    <property type="entry name" value="C5METTRFRASE"/>
</dbReference>
<comment type="caution">
    <text evidence="8">The sequence shown here is derived from an EMBL/GenBank/DDBJ whole genome shotgun (WGS) entry which is preliminary data.</text>
</comment>
<dbReference type="AlphaFoldDB" id="A0A2A6RKW0"/>
<dbReference type="Pfam" id="PF00145">
    <property type="entry name" value="DNA_methylase"/>
    <property type="match status" value="1"/>
</dbReference>
<dbReference type="EMBL" id="NQWI01000022">
    <property type="protein sequence ID" value="PDW03754.1"/>
    <property type="molecule type" value="Genomic_DNA"/>
</dbReference>
<gene>
    <name evidence="8" type="ORF">CJ255_07180</name>
</gene>
<evidence type="ECO:0000256" key="1">
    <source>
        <dbReference type="ARBA" id="ARBA00022603"/>
    </source>
</evidence>
<keyword evidence="9" id="KW-1185">Reference proteome</keyword>
<dbReference type="SUPFAM" id="SSF53335">
    <property type="entry name" value="S-adenosyl-L-methionine-dependent methyltransferases"/>
    <property type="match status" value="1"/>
</dbReference>
<keyword evidence="4" id="KW-0680">Restriction system</keyword>
<evidence type="ECO:0000256" key="7">
    <source>
        <dbReference type="RuleBase" id="RU000417"/>
    </source>
</evidence>
<dbReference type="GO" id="GO:0032259">
    <property type="term" value="P:methylation"/>
    <property type="evidence" value="ECO:0007669"/>
    <property type="project" value="UniProtKB-KW"/>
</dbReference>
<evidence type="ECO:0000256" key="6">
    <source>
        <dbReference type="RuleBase" id="RU000416"/>
    </source>
</evidence>
<evidence type="ECO:0000256" key="4">
    <source>
        <dbReference type="ARBA" id="ARBA00022747"/>
    </source>
</evidence>
<dbReference type="EC" id="2.1.1.37" evidence="7"/>
<dbReference type="Gene3D" id="3.40.50.150">
    <property type="entry name" value="Vaccinia Virus protein VP39"/>
    <property type="match status" value="1"/>
</dbReference>
<accession>A0A2A6RKW0</accession>
<dbReference type="GO" id="GO:0003886">
    <property type="term" value="F:DNA (cytosine-5-)-methyltransferase activity"/>
    <property type="evidence" value="ECO:0007669"/>
    <property type="project" value="UniProtKB-EC"/>
</dbReference>
<keyword evidence="3 5" id="KW-0949">S-adenosyl-L-methionine</keyword>
<dbReference type="InterPro" id="IPR029063">
    <property type="entry name" value="SAM-dependent_MTases_sf"/>
</dbReference>
<dbReference type="RefSeq" id="WP_097643407.1">
    <property type="nucleotide sequence ID" value="NZ_NQWI01000022.1"/>
</dbReference>
<name>A0A2A6RKW0_9CHLR</name>
<evidence type="ECO:0000313" key="8">
    <source>
        <dbReference type="EMBL" id="PDW03754.1"/>
    </source>
</evidence>
<comment type="similarity">
    <text evidence="5 6">Belongs to the class I-like SAM-binding methyltransferase superfamily. C5-methyltransferase family.</text>
</comment>
<feature type="active site" evidence="5">
    <location>
        <position position="104"/>
    </location>
</feature>
<dbReference type="PROSITE" id="PS51679">
    <property type="entry name" value="SAM_MT_C5"/>
    <property type="match status" value="1"/>
</dbReference>
<proteinExistence type="inferred from homology"/>
<keyword evidence="2 5" id="KW-0808">Transferase</keyword>
<dbReference type="NCBIfam" id="TIGR00675">
    <property type="entry name" value="dcm"/>
    <property type="match status" value="1"/>
</dbReference>
<dbReference type="InterPro" id="IPR050390">
    <property type="entry name" value="C5-Methyltransferase"/>
</dbReference>
<dbReference type="InterPro" id="IPR001525">
    <property type="entry name" value="C5_MeTfrase"/>
</dbReference>
<evidence type="ECO:0000313" key="9">
    <source>
        <dbReference type="Proteomes" id="UP000220527"/>
    </source>
</evidence>
<dbReference type="Proteomes" id="UP000220527">
    <property type="component" value="Unassembled WGS sequence"/>
</dbReference>
<comment type="catalytic activity">
    <reaction evidence="7">
        <text>a 2'-deoxycytidine in DNA + S-adenosyl-L-methionine = a 5-methyl-2'-deoxycytidine in DNA + S-adenosyl-L-homocysteine + H(+)</text>
        <dbReference type="Rhea" id="RHEA:13681"/>
        <dbReference type="Rhea" id="RHEA-COMP:11369"/>
        <dbReference type="Rhea" id="RHEA-COMP:11370"/>
        <dbReference type="ChEBI" id="CHEBI:15378"/>
        <dbReference type="ChEBI" id="CHEBI:57856"/>
        <dbReference type="ChEBI" id="CHEBI:59789"/>
        <dbReference type="ChEBI" id="CHEBI:85452"/>
        <dbReference type="ChEBI" id="CHEBI:85454"/>
        <dbReference type="EC" id="2.1.1.37"/>
    </reaction>
</comment>
<dbReference type="PANTHER" id="PTHR10629:SF52">
    <property type="entry name" value="DNA (CYTOSINE-5)-METHYLTRANSFERASE 1"/>
    <property type="match status" value="1"/>
</dbReference>
<dbReference type="GO" id="GO:0009307">
    <property type="term" value="P:DNA restriction-modification system"/>
    <property type="evidence" value="ECO:0007669"/>
    <property type="project" value="UniProtKB-KW"/>
</dbReference>
<sequence length="447" mass="51590">MIIKSKSISSIKKPVFIDVFAGAGGLSLGLFQSGWNGLFAIEKSSMAFETLKYNLINQTIEPSFQWPEWLPIEPFDIEDFMRDYTLDINEKLQDIDLLAGGPPCQGFSSAGRRRRDDERNLLFEKYLEFVAMIKPKMILIENVLGFAASFTKTERGGEQIGIDEETFNADQLLKRRLTEMNFVSFSKQVMSKDFGVPQLRPRYILIAIRNDLFDDSVRSSINPFEIMKNLRVEFLTKYGLPVDDQVTLFEAISDLELRHGHEMRRENQKKPFRFGKYGVVSSKYQEIMRRKKIGEPISDGVIANSHRFANHSSNVITRFEHIIRNFRPGIQLKEKDRKQLDINKHRVALLAANQVCYTLTSLPDDLIHYCEPRIPTVREYARIQSFPDWFEFKSNYTTGGDRRQMEIPRYTQVANAVPPLLAEILGLTLIELLQNRLTAGCRELTLQ</sequence>
<dbReference type="Gene3D" id="3.90.120.10">
    <property type="entry name" value="DNA Methylase, subunit A, domain 2"/>
    <property type="match status" value="1"/>
</dbReference>
<dbReference type="REBASE" id="279007">
    <property type="entry name" value="M.Cba153FORF7180P"/>
</dbReference>
<evidence type="ECO:0000256" key="3">
    <source>
        <dbReference type="ARBA" id="ARBA00022691"/>
    </source>
</evidence>
<dbReference type="InterPro" id="IPR018117">
    <property type="entry name" value="C5_DNA_meth_AS"/>
</dbReference>
<evidence type="ECO:0000256" key="2">
    <source>
        <dbReference type="ARBA" id="ARBA00022679"/>
    </source>
</evidence>
<evidence type="ECO:0000256" key="5">
    <source>
        <dbReference type="PROSITE-ProRule" id="PRU01016"/>
    </source>
</evidence>
<organism evidence="8 9">
    <name type="scientific">Candidatus Viridilinea mediisalina</name>
    <dbReference type="NCBI Taxonomy" id="2024553"/>
    <lineage>
        <taxon>Bacteria</taxon>
        <taxon>Bacillati</taxon>
        <taxon>Chloroflexota</taxon>
        <taxon>Chloroflexia</taxon>
        <taxon>Chloroflexales</taxon>
        <taxon>Chloroflexineae</taxon>
        <taxon>Oscillochloridaceae</taxon>
        <taxon>Candidatus Viridilinea</taxon>
    </lineage>
</organism>
<dbReference type="PANTHER" id="PTHR10629">
    <property type="entry name" value="CYTOSINE-SPECIFIC METHYLTRANSFERASE"/>
    <property type="match status" value="1"/>
</dbReference>
<protein>
    <recommendedName>
        <fullName evidence="7">Cytosine-specific methyltransferase</fullName>
        <ecNumber evidence="7">2.1.1.37</ecNumber>
    </recommendedName>
</protein>
<keyword evidence="1 5" id="KW-0489">Methyltransferase</keyword>
<dbReference type="OrthoDB" id="9813719at2"/>
<dbReference type="PROSITE" id="PS00094">
    <property type="entry name" value="C5_MTASE_1"/>
    <property type="match status" value="1"/>
</dbReference>
<reference evidence="9" key="1">
    <citation type="submission" date="2017-08" db="EMBL/GenBank/DDBJ databases">
        <authorList>
            <person name="Grouzdev D.S."/>
            <person name="Gaisin V.A."/>
            <person name="Rysina M.S."/>
            <person name="Gorlenko V.M."/>
        </authorList>
    </citation>
    <scope>NUCLEOTIDE SEQUENCE [LARGE SCALE GENOMIC DNA]</scope>
    <source>
        <strain evidence="9">Kir15-3F</strain>
    </source>
</reference>